<evidence type="ECO:0000256" key="1">
    <source>
        <dbReference type="SAM" id="Phobius"/>
    </source>
</evidence>
<protein>
    <submittedName>
        <fullName evidence="2">Uncharacterized protein</fullName>
    </submittedName>
</protein>
<sequence>MSETENTQQQPKSIFTEFSNNITLITVGVLSIAYLNQLIYYSFFSIPIYNYIQVGELITLFVPALFNYLFQGLLPIAIIYFLLRTVNHIEKSKTVYNTNSNEEDSLGITKTINSIKSIIDL</sequence>
<reference evidence="2 3" key="1">
    <citation type="submission" date="2016-10" db="EMBL/GenBank/DDBJ databases">
        <authorList>
            <person name="de Groot N.N."/>
        </authorList>
    </citation>
    <scope>NUCLEOTIDE SEQUENCE [LARGE SCALE GENOMIC DNA]</scope>
    <source>
        <strain evidence="2 3">DSM 26130</strain>
    </source>
</reference>
<keyword evidence="3" id="KW-1185">Reference proteome</keyword>
<dbReference type="EMBL" id="FOLQ01000028">
    <property type="protein sequence ID" value="SFF08939.1"/>
    <property type="molecule type" value="Genomic_DNA"/>
</dbReference>
<feature type="transmembrane region" description="Helical" evidence="1">
    <location>
        <begin position="21"/>
        <end position="40"/>
    </location>
</feature>
<dbReference type="STRING" id="662367.SAMN05216167_1282"/>
<keyword evidence="1" id="KW-1133">Transmembrane helix</keyword>
<evidence type="ECO:0000313" key="2">
    <source>
        <dbReference type="EMBL" id="SFF08939.1"/>
    </source>
</evidence>
<dbReference type="RefSeq" id="WP_093833965.1">
    <property type="nucleotide sequence ID" value="NZ_FOLQ01000028.1"/>
</dbReference>
<keyword evidence="1" id="KW-0812">Transmembrane</keyword>
<name>A0A1I2FVW6_9BACT</name>
<accession>A0A1I2FVW6</accession>
<organism evidence="2 3">
    <name type="scientific">Spirosoma endophyticum</name>
    <dbReference type="NCBI Taxonomy" id="662367"/>
    <lineage>
        <taxon>Bacteria</taxon>
        <taxon>Pseudomonadati</taxon>
        <taxon>Bacteroidota</taxon>
        <taxon>Cytophagia</taxon>
        <taxon>Cytophagales</taxon>
        <taxon>Cytophagaceae</taxon>
        <taxon>Spirosoma</taxon>
    </lineage>
</organism>
<gene>
    <name evidence="2" type="ORF">SAMN05216167_1282</name>
</gene>
<dbReference type="Proteomes" id="UP000198598">
    <property type="component" value="Unassembled WGS sequence"/>
</dbReference>
<dbReference type="AlphaFoldDB" id="A0A1I2FVW6"/>
<proteinExistence type="predicted"/>
<evidence type="ECO:0000313" key="3">
    <source>
        <dbReference type="Proteomes" id="UP000198598"/>
    </source>
</evidence>
<feature type="transmembrane region" description="Helical" evidence="1">
    <location>
        <begin position="60"/>
        <end position="83"/>
    </location>
</feature>
<keyword evidence="1" id="KW-0472">Membrane</keyword>